<feature type="domain" description="Zona-pellucida-binding protein 1/2 C-terminal" evidence="8">
    <location>
        <begin position="265"/>
        <end position="315"/>
    </location>
</feature>
<evidence type="ECO:0000259" key="7">
    <source>
        <dbReference type="Pfam" id="PF07354"/>
    </source>
</evidence>
<dbReference type="GO" id="GO:0001669">
    <property type="term" value="C:acrosomal vesicle"/>
    <property type="evidence" value="ECO:0007669"/>
    <property type="project" value="UniProtKB-SubCell"/>
</dbReference>
<evidence type="ECO:0000313" key="9">
    <source>
        <dbReference type="EMBL" id="NXN47947.1"/>
    </source>
</evidence>
<reference evidence="9 10" key="1">
    <citation type="submission" date="2019-09" db="EMBL/GenBank/DDBJ databases">
        <title>Bird 10,000 Genomes (B10K) Project - Family phase.</title>
        <authorList>
            <person name="Zhang G."/>
        </authorList>
    </citation>
    <scope>NUCLEOTIDE SEQUENCE [LARGE SCALE GENOMIC DNA]</scope>
    <source>
        <strain evidence="9">B10K-DU-002-36</strain>
        <tissue evidence="9">Muscle</tissue>
    </source>
</reference>
<sequence>RAVPMEEQYSVRLVEKNYVYGDIKHEVTVYVKVFANSPFLVCTDLARSQELLIDPKYLWIGPDGKKLEGQGYVNLTETGKLMVMGFKESMSGAYSCTLSHKIIEMTTQEEREVFEAYKFMVYAYREADHAYQVFVRFTTRECELVANGLFFEELKKILDNIISDLTCHIVESSCKCHSVKLPKQGLLHELFVSFQVNPFAPGWEEVCHQVPYDCEDATNMRVQEARDRIGEFFHMQAYALKHRFQTVPVIHYVDNSFSVIRIDSCQPGFGKNDITHKSCASCCVVCGPGTFSPNKEVTCQTCTRPGVKMYGARSC</sequence>
<organism evidence="9 10">
    <name type="scientific">Smutsornis africanus</name>
    <name type="common">Double-banded courser</name>
    <name type="synonym">Rhinoptilus africanus</name>
    <dbReference type="NCBI Taxonomy" id="240209"/>
    <lineage>
        <taxon>Eukaryota</taxon>
        <taxon>Metazoa</taxon>
        <taxon>Chordata</taxon>
        <taxon>Craniata</taxon>
        <taxon>Vertebrata</taxon>
        <taxon>Euteleostomi</taxon>
        <taxon>Archelosauria</taxon>
        <taxon>Archosauria</taxon>
        <taxon>Dinosauria</taxon>
        <taxon>Saurischia</taxon>
        <taxon>Theropoda</taxon>
        <taxon>Coelurosauria</taxon>
        <taxon>Aves</taxon>
        <taxon>Neognathae</taxon>
        <taxon>Neoaves</taxon>
        <taxon>Charadriiformes</taxon>
        <taxon>Glareolidae</taxon>
        <taxon>Rhinoptilus</taxon>
    </lineage>
</organism>
<feature type="domain" description="Zona-pellucida-binding protein 1/2 N-terminal" evidence="7">
    <location>
        <begin position="27"/>
        <end position="125"/>
    </location>
</feature>
<name>A0A7L1JBC0_SMUAF</name>
<evidence type="ECO:0000256" key="2">
    <source>
        <dbReference type="ARBA" id="ARBA00004613"/>
    </source>
</evidence>
<dbReference type="AlphaFoldDB" id="A0A7L1JBC0"/>
<feature type="non-terminal residue" evidence="9">
    <location>
        <position position="315"/>
    </location>
</feature>
<dbReference type="Pfam" id="PF07354">
    <property type="entry name" value="Sp38"/>
    <property type="match status" value="1"/>
</dbReference>
<dbReference type="Pfam" id="PF20626">
    <property type="entry name" value="EGF_Sp38_C"/>
    <property type="match status" value="1"/>
</dbReference>
<dbReference type="GO" id="GO:0005576">
    <property type="term" value="C:extracellular region"/>
    <property type="evidence" value="ECO:0007669"/>
    <property type="project" value="UniProtKB-SubCell"/>
</dbReference>
<dbReference type="Proteomes" id="UP000525158">
    <property type="component" value="Unassembled WGS sequence"/>
</dbReference>
<accession>A0A7L1JBC0</accession>
<evidence type="ECO:0000256" key="3">
    <source>
        <dbReference type="ARBA" id="ARBA00007196"/>
    </source>
</evidence>
<evidence type="ECO:0000313" key="10">
    <source>
        <dbReference type="Proteomes" id="UP000525158"/>
    </source>
</evidence>
<keyword evidence="6" id="KW-0968">Cytoplasmic vesicle</keyword>
<protein>
    <submittedName>
        <fullName evidence="9">ZPBP2 protein</fullName>
    </submittedName>
</protein>
<gene>
    <name evidence="9" type="primary">Zpbp2_1</name>
    <name evidence="9" type="ORF">RHIAFR_R11491</name>
</gene>
<dbReference type="GO" id="GO:0007339">
    <property type="term" value="P:binding of sperm to zona pellucida"/>
    <property type="evidence" value="ECO:0007669"/>
    <property type="project" value="InterPro"/>
</dbReference>
<proteinExistence type="inferred from homology"/>
<comment type="caution">
    <text evidence="9">The sequence shown here is derived from an EMBL/GenBank/DDBJ whole genome shotgun (WGS) entry which is preliminary data.</text>
</comment>
<comment type="subcellular location">
    <subcellularLocation>
        <location evidence="1">Cytoplasmic vesicle</location>
        <location evidence="1">Secretory vesicle</location>
        <location evidence="1">Acrosome</location>
    </subcellularLocation>
    <subcellularLocation>
        <location evidence="2">Secreted</location>
    </subcellularLocation>
</comment>
<dbReference type="GO" id="GO:0001675">
    <property type="term" value="P:acrosome assembly"/>
    <property type="evidence" value="ECO:0007669"/>
    <property type="project" value="TreeGrafter"/>
</dbReference>
<feature type="non-terminal residue" evidence="9">
    <location>
        <position position="1"/>
    </location>
</feature>
<evidence type="ECO:0000259" key="8">
    <source>
        <dbReference type="Pfam" id="PF20626"/>
    </source>
</evidence>
<dbReference type="InterPro" id="IPR048806">
    <property type="entry name" value="ZPBP1/2_N"/>
</dbReference>
<keyword evidence="4" id="KW-0964">Secreted</keyword>
<keyword evidence="5" id="KW-0325">Glycoprotein</keyword>
<dbReference type="InterPro" id="IPR048805">
    <property type="entry name" value="ZPBP1/2_C"/>
</dbReference>
<evidence type="ECO:0000256" key="6">
    <source>
        <dbReference type="ARBA" id="ARBA00023329"/>
    </source>
</evidence>
<dbReference type="EMBL" id="VXBO01014892">
    <property type="protein sequence ID" value="NXN47947.1"/>
    <property type="molecule type" value="Genomic_DNA"/>
</dbReference>
<comment type="similarity">
    <text evidence="3">Belongs to the zona pellucida-binding protein Sp38 family.</text>
</comment>
<dbReference type="GO" id="GO:0002199">
    <property type="term" value="C:zona pellucida receptor complex"/>
    <property type="evidence" value="ECO:0007669"/>
    <property type="project" value="TreeGrafter"/>
</dbReference>
<evidence type="ECO:0000256" key="4">
    <source>
        <dbReference type="ARBA" id="ARBA00022525"/>
    </source>
</evidence>
<evidence type="ECO:0000256" key="5">
    <source>
        <dbReference type="ARBA" id="ARBA00023180"/>
    </source>
</evidence>
<dbReference type="InterPro" id="IPR010857">
    <property type="entry name" value="Sp38-bd"/>
</dbReference>
<dbReference type="PANTHER" id="PTHR15443">
    <property type="entry name" value="ZONA PELLUCIDA BINDING PROTEIN SP38"/>
    <property type="match status" value="1"/>
</dbReference>
<keyword evidence="10" id="KW-1185">Reference proteome</keyword>
<evidence type="ECO:0000256" key="1">
    <source>
        <dbReference type="ARBA" id="ARBA00004218"/>
    </source>
</evidence>
<dbReference type="PANTHER" id="PTHR15443:SF4">
    <property type="entry name" value="ZONA PELLUCIDA-BINDING PROTEIN 2"/>
    <property type="match status" value="1"/>
</dbReference>